<feature type="transmembrane region" description="Helical" evidence="1">
    <location>
        <begin position="120"/>
        <end position="145"/>
    </location>
</feature>
<dbReference type="Proteomes" id="UP001221757">
    <property type="component" value="Unassembled WGS sequence"/>
</dbReference>
<organism evidence="2 3">
    <name type="scientific">Mycena rosella</name>
    <name type="common">Pink bonnet</name>
    <name type="synonym">Agaricus rosellus</name>
    <dbReference type="NCBI Taxonomy" id="1033263"/>
    <lineage>
        <taxon>Eukaryota</taxon>
        <taxon>Fungi</taxon>
        <taxon>Dikarya</taxon>
        <taxon>Basidiomycota</taxon>
        <taxon>Agaricomycotina</taxon>
        <taxon>Agaricomycetes</taxon>
        <taxon>Agaricomycetidae</taxon>
        <taxon>Agaricales</taxon>
        <taxon>Marasmiineae</taxon>
        <taxon>Mycenaceae</taxon>
        <taxon>Mycena</taxon>
    </lineage>
</organism>
<keyword evidence="1" id="KW-0812">Transmembrane</keyword>
<evidence type="ECO:0000256" key="1">
    <source>
        <dbReference type="SAM" id="Phobius"/>
    </source>
</evidence>
<keyword evidence="1" id="KW-0472">Membrane</keyword>
<feature type="transmembrane region" description="Helical" evidence="1">
    <location>
        <begin position="12"/>
        <end position="33"/>
    </location>
</feature>
<feature type="transmembrane region" description="Helical" evidence="1">
    <location>
        <begin position="165"/>
        <end position="193"/>
    </location>
</feature>
<accession>A0AAD7GE96</accession>
<dbReference type="EMBL" id="JARKIE010000121">
    <property type="protein sequence ID" value="KAJ7681209.1"/>
    <property type="molecule type" value="Genomic_DNA"/>
</dbReference>
<feature type="transmembrane region" description="Helical" evidence="1">
    <location>
        <begin position="40"/>
        <end position="61"/>
    </location>
</feature>
<keyword evidence="1" id="KW-1133">Transmembrane helix</keyword>
<evidence type="ECO:0000313" key="2">
    <source>
        <dbReference type="EMBL" id="KAJ7681209.1"/>
    </source>
</evidence>
<sequence length="262" mass="28342">NPADFIPQLVIWSTFYIFATCALVPLFIITVVVQGLRTSATLLSLQLSFILASGAASALIWTGHARDLNPPFELCLINASAIMSNIPLNGGAALSLVVNVWGAAMIIWHPRVRPVMQWITWTPILILFPWIFSLPLFIAGIVVGLQDRTKVFRGSPFYCVLDDSLQTISAALGAVLALTTLILATWTSINLFINRRRVGSSRFSENSNISYTFTSRVIVFSIFVGAAFVAGIVALSSSFDAVIPDIIVASLGVAVFFIFASA</sequence>
<feature type="transmembrane region" description="Helical" evidence="1">
    <location>
        <begin position="241"/>
        <end position="260"/>
    </location>
</feature>
<comment type="caution">
    <text evidence="2">The sequence shown here is derived from an EMBL/GenBank/DDBJ whole genome shotgun (WGS) entry which is preliminary data.</text>
</comment>
<feature type="non-terminal residue" evidence="2">
    <location>
        <position position="1"/>
    </location>
</feature>
<reference evidence="2" key="1">
    <citation type="submission" date="2023-03" db="EMBL/GenBank/DDBJ databases">
        <title>Massive genome expansion in bonnet fungi (Mycena s.s.) driven by repeated elements and novel gene families across ecological guilds.</title>
        <authorList>
            <consortium name="Lawrence Berkeley National Laboratory"/>
            <person name="Harder C.B."/>
            <person name="Miyauchi S."/>
            <person name="Viragh M."/>
            <person name="Kuo A."/>
            <person name="Thoen E."/>
            <person name="Andreopoulos B."/>
            <person name="Lu D."/>
            <person name="Skrede I."/>
            <person name="Drula E."/>
            <person name="Henrissat B."/>
            <person name="Morin E."/>
            <person name="Kohler A."/>
            <person name="Barry K."/>
            <person name="LaButti K."/>
            <person name="Morin E."/>
            <person name="Salamov A."/>
            <person name="Lipzen A."/>
            <person name="Mereny Z."/>
            <person name="Hegedus B."/>
            <person name="Baldrian P."/>
            <person name="Stursova M."/>
            <person name="Weitz H."/>
            <person name="Taylor A."/>
            <person name="Grigoriev I.V."/>
            <person name="Nagy L.G."/>
            <person name="Martin F."/>
            <person name="Kauserud H."/>
        </authorList>
    </citation>
    <scope>NUCLEOTIDE SEQUENCE</scope>
    <source>
        <strain evidence="2">CBHHK067</strain>
    </source>
</reference>
<feature type="transmembrane region" description="Helical" evidence="1">
    <location>
        <begin position="213"/>
        <end position="235"/>
    </location>
</feature>
<proteinExistence type="predicted"/>
<name>A0AAD7GE96_MYCRO</name>
<evidence type="ECO:0000313" key="3">
    <source>
        <dbReference type="Proteomes" id="UP001221757"/>
    </source>
</evidence>
<dbReference type="AlphaFoldDB" id="A0AAD7GE96"/>
<feature type="transmembrane region" description="Helical" evidence="1">
    <location>
        <begin position="86"/>
        <end position="108"/>
    </location>
</feature>
<keyword evidence="3" id="KW-1185">Reference proteome</keyword>
<feature type="non-terminal residue" evidence="2">
    <location>
        <position position="262"/>
    </location>
</feature>
<protein>
    <submittedName>
        <fullName evidence="2">Uncharacterized protein</fullName>
    </submittedName>
</protein>
<gene>
    <name evidence="2" type="ORF">B0H17DRAFT_898265</name>
</gene>